<dbReference type="AlphaFoldDB" id="A0A0G0WKW2"/>
<dbReference type="PANTHER" id="PTHR48090:SF7">
    <property type="entry name" value="RFBJ PROTEIN"/>
    <property type="match status" value="1"/>
</dbReference>
<name>A0A0G0WKW2_9BACT</name>
<dbReference type="GO" id="GO:0016740">
    <property type="term" value="F:transferase activity"/>
    <property type="evidence" value="ECO:0007669"/>
    <property type="project" value="UniProtKB-KW"/>
</dbReference>
<evidence type="ECO:0000313" key="2">
    <source>
        <dbReference type="Proteomes" id="UP000034753"/>
    </source>
</evidence>
<evidence type="ECO:0000313" key="1">
    <source>
        <dbReference type="EMBL" id="KKS12702.1"/>
    </source>
</evidence>
<dbReference type="InterPro" id="IPR050256">
    <property type="entry name" value="Glycosyltransferase_2"/>
</dbReference>
<dbReference type="Gene3D" id="3.90.550.10">
    <property type="entry name" value="Spore Coat Polysaccharide Biosynthesis Protein SpsA, Chain A"/>
    <property type="match status" value="1"/>
</dbReference>
<protein>
    <submittedName>
        <fullName evidence="1">Glycosyl transferase, group 2 family protein</fullName>
    </submittedName>
</protein>
<organism evidence="1 2">
    <name type="scientific">Candidatus Daviesbacteria bacterium GW2011_GWB1_41_5</name>
    <dbReference type="NCBI Taxonomy" id="1618429"/>
    <lineage>
        <taxon>Bacteria</taxon>
        <taxon>Candidatus Daviesiibacteriota</taxon>
    </lineage>
</organism>
<dbReference type="Proteomes" id="UP000034753">
    <property type="component" value="Unassembled WGS sequence"/>
</dbReference>
<dbReference type="PATRIC" id="fig|1618429.3.peg.863"/>
<dbReference type="PANTHER" id="PTHR48090">
    <property type="entry name" value="UNDECAPRENYL-PHOSPHATE 4-DEOXY-4-FORMAMIDO-L-ARABINOSE TRANSFERASE-RELATED"/>
    <property type="match status" value="1"/>
</dbReference>
<reference evidence="1 2" key="1">
    <citation type="journal article" date="2015" name="Nature">
        <title>rRNA introns, odd ribosomes, and small enigmatic genomes across a large radiation of phyla.</title>
        <authorList>
            <person name="Brown C.T."/>
            <person name="Hug L.A."/>
            <person name="Thomas B.C."/>
            <person name="Sharon I."/>
            <person name="Castelle C.J."/>
            <person name="Singh A."/>
            <person name="Wilkins M.J."/>
            <person name="Williams K.H."/>
            <person name="Banfield J.F."/>
        </authorList>
    </citation>
    <scope>NUCLEOTIDE SEQUENCE [LARGE SCALE GENOMIC DNA]</scope>
</reference>
<comment type="caution">
    <text evidence="1">The sequence shown here is derived from an EMBL/GenBank/DDBJ whole genome shotgun (WGS) entry which is preliminary data.</text>
</comment>
<dbReference type="SUPFAM" id="SSF53448">
    <property type="entry name" value="Nucleotide-diphospho-sugar transferases"/>
    <property type="match status" value="1"/>
</dbReference>
<gene>
    <name evidence="1" type="ORF">UU67_C0044G0009</name>
</gene>
<proteinExistence type="predicted"/>
<dbReference type="EMBL" id="LCBN01000044">
    <property type="protein sequence ID" value="KKS12702.1"/>
    <property type="molecule type" value="Genomic_DNA"/>
</dbReference>
<dbReference type="InterPro" id="IPR029044">
    <property type="entry name" value="Nucleotide-diphossugar_trans"/>
</dbReference>
<sequence length="163" mass="19097">MIHPDYQYDSTLTEEIIRPILKKRFDIMLGSRIRTRQEALAGGMPLYKYVANRFLTTIENIILGQNHSEYHTGFRAYHRKVLIKLPFHKFSDDFVFDQEILISAVYAGFRIGEIPVPTRYFPEASQINFARSLKYGLETLLTLFKYIVASTNMYRAKMFSVLQ</sequence>
<accession>A0A0G0WKW2</accession>
<keyword evidence="1" id="KW-0808">Transferase</keyword>